<feature type="domain" description="ABC transporter" evidence="11">
    <location>
        <begin position="252"/>
        <end position="501"/>
    </location>
</feature>
<dbReference type="InterPro" id="IPR003439">
    <property type="entry name" value="ABC_transporter-like_ATP-bd"/>
</dbReference>
<feature type="domain" description="ABC transporter" evidence="11">
    <location>
        <begin position="17"/>
        <end position="253"/>
    </location>
</feature>
<evidence type="ECO:0000313" key="13">
    <source>
        <dbReference type="Proteomes" id="UP000035963"/>
    </source>
</evidence>
<keyword evidence="6" id="KW-0677">Repeat</keyword>
<evidence type="ECO:0000256" key="2">
    <source>
        <dbReference type="ARBA" id="ARBA00022448"/>
    </source>
</evidence>
<name>A0A0J1D2X8_9BURK</name>
<keyword evidence="10" id="KW-0472">Membrane</keyword>
<evidence type="ECO:0000256" key="1">
    <source>
        <dbReference type="ARBA" id="ARBA00004202"/>
    </source>
</evidence>
<protein>
    <submittedName>
        <fullName evidence="12">D-ribose transporter ATP-binding protein</fullName>
    </submittedName>
</protein>
<dbReference type="AlphaFoldDB" id="A0A0J1D2X8"/>
<dbReference type="FunFam" id="3.40.50.300:FF:000127">
    <property type="entry name" value="Ribose import ATP-binding protein RbsA"/>
    <property type="match status" value="1"/>
</dbReference>
<dbReference type="Proteomes" id="UP000035963">
    <property type="component" value="Unassembled WGS sequence"/>
</dbReference>
<dbReference type="SUPFAM" id="SSF52540">
    <property type="entry name" value="P-loop containing nucleoside triphosphate hydrolases"/>
    <property type="match status" value="2"/>
</dbReference>
<evidence type="ECO:0000256" key="6">
    <source>
        <dbReference type="ARBA" id="ARBA00022737"/>
    </source>
</evidence>
<dbReference type="InterPro" id="IPR050107">
    <property type="entry name" value="ABC_carbohydrate_import_ATPase"/>
</dbReference>
<evidence type="ECO:0000256" key="10">
    <source>
        <dbReference type="ARBA" id="ARBA00023136"/>
    </source>
</evidence>
<comment type="subcellular location">
    <subcellularLocation>
        <location evidence="1">Cell membrane</location>
        <topology evidence="1">Peripheral membrane protein</topology>
    </subcellularLocation>
</comment>
<keyword evidence="9" id="KW-1278">Translocase</keyword>
<comment type="caution">
    <text evidence="12">The sequence shown here is derived from an EMBL/GenBank/DDBJ whole genome shotgun (WGS) entry which is preliminary data.</text>
</comment>
<organism evidence="12 13">
    <name type="scientific">Caballeronia mineralivorans PML1(12)</name>
    <dbReference type="NCBI Taxonomy" id="908627"/>
    <lineage>
        <taxon>Bacteria</taxon>
        <taxon>Pseudomonadati</taxon>
        <taxon>Pseudomonadota</taxon>
        <taxon>Betaproteobacteria</taxon>
        <taxon>Burkholderiales</taxon>
        <taxon>Burkholderiaceae</taxon>
        <taxon>Caballeronia</taxon>
    </lineage>
</organism>
<dbReference type="InterPro" id="IPR027417">
    <property type="entry name" value="P-loop_NTPase"/>
</dbReference>
<accession>A0A0J1D2X8</accession>
<dbReference type="EMBL" id="AEJF01000054">
    <property type="protein sequence ID" value="KLU27072.1"/>
    <property type="molecule type" value="Genomic_DNA"/>
</dbReference>
<evidence type="ECO:0000256" key="8">
    <source>
        <dbReference type="ARBA" id="ARBA00022840"/>
    </source>
</evidence>
<proteinExistence type="predicted"/>
<evidence type="ECO:0000259" key="11">
    <source>
        <dbReference type="PROSITE" id="PS50893"/>
    </source>
</evidence>
<keyword evidence="3" id="KW-1003">Cell membrane</keyword>
<dbReference type="GO" id="GO:0016887">
    <property type="term" value="F:ATP hydrolysis activity"/>
    <property type="evidence" value="ECO:0007669"/>
    <property type="project" value="InterPro"/>
</dbReference>
<evidence type="ECO:0000256" key="3">
    <source>
        <dbReference type="ARBA" id="ARBA00022475"/>
    </source>
</evidence>
<dbReference type="InterPro" id="IPR003593">
    <property type="entry name" value="AAA+_ATPase"/>
</dbReference>
<dbReference type="Gene3D" id="3.40.50.300">
    <property type="entry name" value="P-loop containing nucleotide triphosphate hydrolases"/>
    <property type="match status" value="2"/>
</dbReference>
<keyword evidence="7" id="KW-0547">Nucleotide-binding</keyword>
<evidence type="ECO:0000256" key="4">
    <source>
        <dbReference type="ARBA" id="ARBA00022519"/>
    </source>
</evidence>
<evidence type="ECO:0000313" key="12">
    <source>
        <dbReference type="EMBL" id="KLU27072.1"/>
    </source>
</evidence>
<reference evidence="12 13" key="1">
    <citation type="journal article" date="2015" name="Genome Announc.">
        <title>Draft Genome Sequence of Burkholderia sp. Strain PML1(12), an Ectomycorrhizosphere-Inhabiting Bacterium with Effective Mineral-Weathering Ability.</title>
        <authorList>
            <person name="Uroz S."/>
            <person name="Oger P."/>
        </authorList>
    </citation>
    <scope>NUCLEOTIDE SEQUENCE [LARGE SCALE GENOMIC DNA]</scope>
    <source>
        <strain evidence="13">PML1(12)</strain>
    </source>
</reference>
<dbReference type="PATRIC" id="fig|908627.4.peg.1352"/>
<evidence type="ECO:0000256" key="9">
    <source>
        <dbReference type="ARBA" id="ARBA00022967"/>
    </source>
</evidence>
<keyword evidence="4" id="KW-0997">Cell inner membrane</keyword>
<keyword evidence="5" id="KW-0762">Sugar transport</keyword>
<evidence type="ECO:0000256" key="5">
    <source>
        <dbReference type="ARBA" id="ARBA00022597"/>
    </source>
</evidence>
<keyword evidence="2" id="KW-0813">Transport</keyword>
<keyword evidence="8 12" id="KW-0067">ATP-binding</keyword>
<dbReference type="PANTHER" id="PTHR43790:SF3">
    <property type="entry name" value="D-ALLOSE IMPORT ATP-BINDING PROTEIN ALSA-RELATED"/>
    <property type="match status" value="1"/>
</dbReference>
<dbReference type="CDD" id="cd03216">
    <property type="entry name" value="ABC_Carb_Monos_I"/>
    <property type="match status" value="1"/>
</dbReference>
<sequence length="503" mass="54701">MFNNEQMLGDKVSDLLVEATGVQKAFNGVRAIDDGRLRLRRGSVHALCGGNGAGKSTFLGIVMGITQRDAGEILFKGRSVNFQSPAEALANRIAIITQELSPIPGMTVAENLYLGREPRRAGVLVRYAALIKQAQDLLDRLGFPVDARARMSSLSLAQIQLVEIAKAFSHDCDVMIMDEPTSAIGERETEVLFSAIRNLTAHGAGIIYVSHRLSEIFQIADDYTVFRDGRYVDSGRIADIDRSYLVSTIVGRKLNSAEKTRRPAGKPVLESTGLSRESEFNDISLTVHQGEVLGIYGLMGAGRSEYLNCVYGLTRPDSGQVRLNGRALPVGHPRKAIQAGLSLVTEDRKETGLVLSASVRDNIALSAYKRLSRLSFINRRKVKALVESMVARMRIKTSSVLLPVSSMSGGNQQKVVLARCLSTEPTCLLCDEPTRGIDEGAKREVYRLLDDFVSKGGAAIVVSSEAQEILDVSDRVAIFKSGLLVTVIDGHTTTQEDLLHLAS</sequence>
<dbReference type="CDD" id="cd03215">
    <property type="entry name" value="ABC_Carb_Monos_II"/>
    <property type="match status" value="1"/>
</dbReference>
<dbReference type="SMART" id="SM00382">
    <property type="entry name" value="AAA"/>
    <property type="match status" value="2"/>
</dbReference>
<dbReference type="InterPro" id="IPR017871">
    <property type="entry name" value="ABC_transporter-like_CS"/>
</dbReference>
<dbReference type="Pfam" id="PF00005">
    <property type="entry name" value="ABC_tran"/>
    <property type="match status" value="2"/>
</dbReference>
<dbReference type="PANTHER" id="PTHR43790">
    <property type="entry name" value="CARBOHYDRATE TRANSPORT ATP-BINDING PROTEIN MG119-RELATED"/>
    <property type="match status" value="1"/>
</dbReference>
<dbReference type="GO" id="GO:0005524">
    <property type="term" value="F:ATP binding"/>
    <property type="evidence" value="ECO:0007669"/>
    <property type="project" value="UniProtKB-KW"/>
</dbReference>
<keyword evidence="13" id="KW-1185">Reference proteome</keyword>
<evidence type="ECO:0000256" key="7">
    <source>
        <dbReference type="ARBA" id="ARBA00022741"/>
    </source>
</evidence>
<dbReference type="PROSITE" id="PS50893">
    <property type="entry name" value="ABC_TRANSPORTER_2"/>
    <property type="match status" value="2"/>
</dbReference>
<dbReference type="GO" id="GO:0005886">
    <property type="term" value="C:plasma membrane"/>
    <property type="evidence" value="ECO:0007669"/>
    <property type="project" value="UniProtKB-SubCell"/>
</dbReference>
<dbReference type="PROSITE" id="PS00211">
    <property type="entry name" value="ABC_TRANSPORTER_1"/>
    <property type="match status" value="1"/>
</dbReference>
<gene>
    <name evidence="12" type="ORF">EOS_06105</name>
</gene>